<keyword evidence="4" id="KW-0175">Coiled coil</keyword>
<dbReference type="InterPro" id="IPR026617">
    <property type="entry name" value="SMCO2/5"/>
</dbReference>
<evidence type="ECO:0000256" key="1">
    <source>
        <dbReference type="ARBA" id="ARBA00004167"/>
    </source>
</evidence>
<dbReference type="PANTHER" id="PTHR22422:SF5">
    <property type="entry name" value="SINGLE-PASS MEMBRANE AND COILED-COIL DOMAIN-CONTAINING PROTEIN 2"/>
    <property type="match status" value="1"/>
</dbReference>
<evidence type="ECO:0000313" key="8">
    <source>
        <dbReference type="Proteomes" id="UP000515140"/>
    </source>
</evidence>
<dbReference type="CTD" id="341346"/>
<organism evidence="8 9">
    <name type="scientific">Phascolarctos cinereus</name>
    <name type="common">Koala</name>
    <dbReference type="NCBI Taxonomy" id="38626"/>
    <lineage>
        <taxon>Eukaryota</taxon>
        <taxon>Metazoa</taxon>
        <taxon>Chordata</taxon>
        <taxon>Craniata</taxon>
        <taxon>Vertebrata</taxon>
        <taxon>Euteleostomi</taxon>
        <taxon>Mammalia</taxon>
        <taxon>Metatheria</taxon>
        <taxon>Diprotodontia</taxon>
        <taxon>Phascolarctidae</taxon>
        <taxon>Phascolarctos</taxon>
    </lineage>
</organism>
<evidence type="ECO:0000256" key="2">
    <source>
        <dbReference type="ARBA" id="ARBA00022692"/>
    </source>
</evidence>
<dbReference type="OMA" id="KWREMET"/>
<keyword evidence="5 7" id="KW-0472">Membrane</keyword>
<gene>
    <name evidence="9" type="primary">SMCO2</name>
</gene>
<comment type="subcellular location">
    <subcellularLocation>
        <location evidence="1">Membrane</location>
        <topology evidence="1">Single-pass membrane protein</topology>
    </subcellularLocation>
</comment>
<reference evidence="9" key="1">
    <citation type="submission" date="2025-08" db="UniProtKB">
        <authorList>
            <consortium name="RefSeq"/>
        </authorList>
    </citation>
    <scope>IDENTIFICATION</scope>
    <source>
        <tissue evidence="9">Spleen</tissue>
    </source>
</reference>
<keyword evidence="3 7" id="KW-1133">Transmembrane helix</keyword>
<evidence type="ECO:0000313" key="9">
    <source>
        <dbReference type="RefSeq" id="XP_020832803.1"/>
    </source>
</evidence>
<protein>
    <submittedName>
        <fullName evidence="9">Single-pass membrane and coiled-coil domain-containing protein 2 isoform X1</fullName>
    </submittedName>
</protein>
<keyword evidence="8" id="KW-1185">Reference proteome</keyword>
<evidence type="ECO:0000256" key="3">
    <source>
        <dbReference type="ARBA" id="ARBA00022989"/>
    </source>
</evidence>
<dbReference type="AlphaFoldDB" id="A0A6P5JHC4"/>
<dbReference type="KEGG" id="pcw:110201466"/>
<proteinExistence type="predicted"/>
<feature type="transmembrane region" description="Helical" evidence="7">
    <location>
        <begin position="285"/>
        <end position="306"/>
    </location>
</feature>
<evidence type="ECO:0000256" key="5">
    <source>
        <dbReference type="ARBA" id="ARBA00023136"/>
    </source>
</evidence>
<sequence length="347" mass="40823">MEVNPPKMAEDLFLKLRNLNEIMMLQMAIVGDELQQWTKKNNNFLKKIYCAESIMQGLLSEMTKIKDLIENSDDDERSLSGNETHLKPEAKKWEKLDMNAEKNGFHPNQHNWPKSNDAKPTPPPASSLFLSEEEPLSYKLDQIKKNLFYKLNYWNVSVFLQVKELEIDHKNWIEKNNIIVQNINVTEEAVKSLLSEVIKRENQTKQLESNQCQHLETEKAVSMQAVYEDMTVTNRELEKYQLNQQEETEAEMIKMKHIKDLKALSPQTQCLDTNTSSCSTKWKRVLWNFVFFYVFAIFGFSCYVLFIDPTFIFETMLPKMLGHQKTWALRQLIVPFMYSEVDDWLPT</sequence>
<keyword evidence="2 7" id="KW-0812">Transmembrane</keyword>
<dbReference type="PANTHER" id="PTHR22422">
    <property type="entry name" value="TRANSMEMBRANE AND COILED-COIL DOMAIN-CONTAINING PROTEIN 5B-RELATED"/>
    <property type="match status" value="1"/>
</dbReference>
<dbReference type="GO" id="GO:0016020">
    <property type="term" value="C:membrane"/>
    <property type="evidence" value="ECO:0007669"/>
    <property type="project" value="UniProtKB-SubCell"/>
</dbReference>
<dbReference type="Proteomes" id="UP000515140">
    <property type="component" value="Unplaced"/>
</dbReference>
<feature type="region of interest" description="Disordered" evidence="6">
    <location>
        <begin position="73"/>
        <end position="92"/>
    </location>
</feature>
<name>A0A6P5JHC4_PHACI</name>
<dbReference type="InParanoid" id="A0A6P5JHC4"/>
<evidence type="ECO:0000256" key="7">
    <source>
        <dbReference type="SAM" id="Phobius"/>
    </source>
</evidence>
<feature type="region of interest" description="Disordered" evidence="6">
    <location>
        <begin position="102"/>
        <end position="125"/>
    </location>
</feature>
<dbReference type="RefSeq" id="XP_020832803.1">
    <property type="nucleotide sequence ID" value="XM_020977144.1"/>
</dbReference>
<dbReference type="GeneID" id="110201466"/>
<evidence type="ECO:0000256" key="4">
    <source>
        <dbReference type="ARBA" id="ARBA00023054"/>
    </source>
</evidence>
<accession>A0A6P5JHC4</accession>
<evidence type="ECO:0000256" key="6">
    <source>
        <dbReference type="SAM" id="MobiDB-lite"/>
    </source>
</evidence>